<dbReference type="GO" id="GO:0005634">
    <property type="term" value="C:nucleus"/>
    <property type="evidence" value="ECO:0007669"/>
    <property type="project" value="TreeGrafter"/>
</dbReference>
<feature type="compositionally biased region" description="Gly residues" evidence="5">
    <location>
        <begin position="1"/>
        <end position="11"/>
    </location>
</feature>
<proteinExistence type="predicted"/>
<dbReference type="GO" id="GO:0006281">
    <property type="term" value="P:DNA repair"/>
    <property type="evidence" value="ECO:0007669"/>
    <property type="project" value="TreeGrafter"/>
</dbReference>
<dbReference type="GO" id="GO:0008237">
    <property type="term" value="F:metallopeptidase activity"/>
    <property type="evidence" value="ECO:0007669"/>
    <property type="project" value="TreeGrafter"/>
</dbReference>
<name>A0AAE0U2R5_SORBR</name>
<sequence length="425" mass="46015">MKGYTGEGFLGEGRRLGGSSRGRLPMHEARRLAREQAERRKVQTQQSAGSGQRLGGARPRPGEDIRRVIVEAVERRNKTLKGCGVKDTGDEGLGEQEIRRIEEQATRNGFRSKAEEDEANEAAIAQALWELVQEDEKAKFGEGYVEPSSEFPAGSQGAILQEEEKGKTLAGSSSTTSSKQPPPIPYHSKPPATVSSRPPPPHTIPEEPSDETSSDGWACRICTLHNPDSFLCCDACGTQRPPRTVTATNKSSTKNTSSSASSKPSSSTSKRPSSSVIDLTSSPPSVRTKPSSSSSHPKHSSSHKSSSAHRSKSKSSSNSNSKSHSHSRRTEASSSSRPGPSRSEARPEPNTSENSGSLKDLLTKNKKEAAEKSKSKARSLLQAQAEADAARHRLLTETWMCSFCGKRMEKQWWSCEVCGTVKDRS</sequence>
<feature type="compositionally biased region" description="Basic and acidic residues" evidence="5">
    <location>
        <begin position="96"/>
        <end position="105"/>
    </location>
</feature>
<dbReference type="PROSITE" id="PS50199">
    <property type="entry name" value="ZF_RANBP2_2"/>
    <property type="match status" value="1"/>
</dbReference>
<gene>
    <name evidence="8" type="ORF">B0T20DRAFT_424580</name>
</gene>
<organism evidence="8 9">
    <name type="scientific">Sordaria brevicollis</name>
    <dbReference type="NCBI Taxonomy" id="83679"/>
    <lineage>
        <taxon>Eukaryota</taxon>
        <taxon>Fungi</taxon>
        <taxon>Dikarya</taxon>
        <taxon>Ascomycota</taxon>
        <taxon>Pezizomycotina</taxon>
        <taxon>Sordariomycetes</taxon>
        <taxon>Sordariomycetidae</taxon>
        <taxon>Sordariales</taxon>
        <taxon>Sordariaceae</taxon>
        <taxon>Sordaria</taxon>
    </lineage>
</organism>
<feature type="domain" description="RanBP2-type" evidence="6">
    <location>
        <begin position="213"/>
        <end position="242"/>
    </location>
</feature>
<feature type="compositionally biased region" description="Low complexity" evidence="5">
    <location>
        <begin position="332"/>
        <end position="342"/>
    </location>
</feature>
<feature type="compositionally biased region" description="Basic residues" evidence="5">
    <location>
        <begin position="296"/>
        <end position="313"/>
    </location>
</feature>
<reference evidence="8" key="1">
    <citation type="journal article" date="2023" name="Mol. Phylogenet. Evol.">
        <title>Genome-scale phylogeny and comparative genomics of the fungal order Sordariales.</title>
        <authorList>
            <person name="Hensen N."/>
            <person name="Bonometti L."/>
            <person name="Westerberg I."/>
            <person name="Brannstrom I.O."/>
            <person name="Guillou S."/>
            <person name="Cros-Aarteil S."/>
            <person name="Calhoun S."/>
            <person name="Haridas S."/>
            <person name="Kuo A."/>
            <person name="Mondo S."/>
            <person name="Pangilinan J."/>
            <person name="Riley R."/>
            <person name="LaButti K."/>
            <person name="Andreopoulos B."/>
            <person name="Lipzen A."/>
            <person name="Chen C."/>
            <person name="Yan M."/>
            <person name="Daum C."/>
            <person name="Ng V."/>
            <person name="Clum A."/>
            <person name="Steindorff A."/>
            <person name="Ohm R.A."/>
            <person name="Martin F."/>
            <person name="Silar P."/>
            <person name="Natvig D.O."/>
            <person name="Lalanne C."/>
            <person name="Gautier V."/>
            <person name="Ament-Velasquez S.L."/>
            <person name="Kruys A."/>
            <person name="Hutchinson M.I."/>
            <person name="Powell A.J."/>
            <person name="Barry K."/>
            <person name="Miller A.N."/>
            <person name="Grigoriev I.V."/>
            <person name="Debuchy R."/>
            <person name="Gladieux P."/>
            <person name="Hiltunen Thoren M."/>
            <person name="Johannesson H."/>
        </authorList>
    </citation>
    <scope>NUCLEOTIDE SEQUENCE</scope>
    <source>
        <strain evidence="8">FGSC 1904</strain>
    </source>
</reference>
<keyword evidence="9" id="KW-1185">Reference proteome</keyword>
<evidence type="ECO:0000259" key="7">
    <source>
        <dbReference type="PROSITE" id="PS51397"/>
    </source>
</evidence>
<dbReference type="PROSITE" id="PS51397">
    <property type="entry name" value="WLM"/>
    <property type="match status" value="1"/>
</dbReference>
<evidence type="ECO:0000259" key="6">
    <source>
        <dbReference type="PROSITE" id="PS50199"/>
    </source>
</evidence>
<evidence type="ECO:0008006" key="10">
    <source>
        <dbReference type="Google" id="ProtNLM"/>
    </source>
</evidence>
<evidence type="ECO:0000256" key="5">
    <source>
        <dbReference type="SAM" id="MobiDB-lite"/>
    </source>
</evidence>
<dbReference type="PROSITE" id="PS01358">
    <property type="entry name" value="ZF_RANBP2_1"/>
    <property type="match status" value="1"/>
</dbReference>
<accession>A0AAE0U2R5</accession>
<feature type="compositionally biased region" description="Low complexity" evidence="5">
    <location>
        <begin position="246"/>
        <end position="295"/>
    </location>
</feature>
<evidence type="ECO:0000256" key="4">
    <source>
        <dbReference type="PROSITE-ProRule" id="PRU00322"/>
    </source>
</evidence>
<feature type="compositionally biased region" description="Basic and acidic residues" evidence="5">
    <location>
        <begin position="25"/>
        <end position="41"/>
    </location>
</feature>
<dbReference type="EMBL" id="JAUTDP010000014">
    <property type="protein sequence ID" value="KAK3388853.1"/>
    <property type="molecule type" value="Genomic_DNA"/>
</dbReference>
<dbReference type="InterPro" id="IPR013536">
    <property type="entry name" value="WLM_dom"/>
</dbReference>
<comment type="caution">
    <text evidence="8">The sequence shown here is derived from an EMBL/GenBank/DDBJ whole genome shotgun (WGS) entry which is preliminary data.</text>
</comment>
<evidence type="ECO:0000313" key="9">
    <source>
        <dbReference type="Proteomes" id="UP001281003"/>
    </source>
</evidence>
<dbReference type="PANTHER" id="PTHR46622">
    <property type="entry name" value="DNA-DEPENDENT METALLOPROTEASE WSS1"/>
    <property type="match status" value="1"/>
</dbReference>
<dbReference type="AlphaFoldDB" id="A0AAE0U2R5"/>
<keyword evidence="3" id="KW-0862">Zinc</keyword>
<dbReference type="Proteomes" id="UP001281003">
    <property type="component" value="Unassembled WGS sequence"/>
</dbReference>
<evidence type="ECO:0000256" key="3">
    <source>
        <dbReference type="ARBA" id="ARBA00022833"/>
    </source>
</evidence>
<reference evidence="8" key="2">
    <citation type="submission" date="2023-07" db="EMBL/GenBank/DDBJ databases">
        <authorList>
            <consortium name="Lawrence Berkeley National Laboratory"/>
            <person name="Haridas S."/>
            <person name="Hensen N."/>
            <person name="Bonometti L."/>
            <person name="Westerberg I."/>
            <person name="Brannstrom I.O."/>
            <person name="Guillou S."/>
            <person name="Cros-Aarteil S."/>
            <person name="Calhoun S."/>
            <person name="Kuo A."/>
            <person name="Mondo S."/>
            <person name="Pangilinan J."/>
            <person name="Riley R."/>
            <person name="LaButti K."/>
            <person name="Andreopoulos B."/>
            <person name="Lipzen A."/>
            <person name="Chen C."/>
            <person name="Yanf M."/>
            <person name="Daum C."/>
            <person name="Ng V."/>
            <person name="Clum A."/>
            <person name="Steindorff A."/>
            <person name="Ohm R."/>
            <person name="Martin F."/>
            <person name="Silar P."/>
            <person name="Natvig D."/>
            <person name="Lalanne C."/>
            <person name="Gautier V."/>
            <person name="Ament-velasquez S.L."/>
            <person name="Kruys A."/>
            <person name="Hutchinson M.I."/>
            <person name="Powell A.J."/>
            <person name="Barry K."/>
            <person name="Miller A.N."/>
            <person name="Grigoriev I.V."/>
            <person name="Debuchy R."/>
            <person name="Gladieux P."/>
            <person name="Thoren M.H."/>
            <person name="Johannesson H."/>
        </authorList>
    </citation>
    <scope>NUCLEOTIDE SEQUENCE</scope>
    <source>
        <strain evidence="8">FGSC 1904</strain>
    </source>
</reference>
<dbReference type="InterPro" id="IPR053000">
    <property type="entry name" value="WSS1-like_metalloprotease"/>
</dbReference>
<feature type="region of interest" description="Disordered" evidence="5">
    <location>
        <begin position="140"/>
        <end position="215"/>
    </location>
</feature>
<evidence type="ECO:0000256" key="1">
    <source>
        <dbReference type="ARBA" id="ARBA00022723"/>
    </source>
</evidence>
<evidence type="ECO:0000313" key="8">
    <source>
        <dbReference type="EMBL" id="KAK3388853.1"/>
    </source>
</evidence>
<protein>
    <recommendedName>
        <fullName evidence="10">RanBP2-type domain-containing protein</fullName>
    </recommendedName>
</protein>
<dbReference type="PANTHER" id="PTHR46622:SF1">
    <property type="entry name" value="DNA-DEPENDENT METALLOPROTEASE WSS1"/>
    <property type="match status" value="1"/>
</dbReference>
<dbReference type="GO" id="GO:0008270">
    <property type="term" value="F:zinc ion binding"/>
    <property type="evidence" value="ECO:0007669"/>
    <property type="project" value="UniProtKB-KW"/>
</dbReference>
<keyword evidence="2 4" id="KW-0863">Zinc-finger</keyword>
<feature type="domain" description="WLM" evidence="7">
    <location>
        <begin position="1"/>
        <end position="78"/>
    </location>
</feature>
<dbReference type="Gene3D" id="2.30.30.380">
    <property type="entry name" value="Zn-finger domain of Sec23/24"/>
    <property type="match status" value="1"/>
</dbReference>
<dbReference type="InterPro" id="IPR001876">
    <property type="entry name" value="Znf_RanBP2"/>
</dbReference>
<feature type="region of interest" description="Disordered" evidence="5">
    <location>
        <begin position="1"/>
        <end position="66"/>
    </location>
</feature>
<keyword evidence="1" id="KW-0479">Metal-binding</keyword>
<feature type="compositionally biased region" description="Basic and acidic residues" evidence="5">
    <location>
        <begin position="361"/>
        <end position="374"/>
    </location>
</feature>
<dbReference type="Pfam" id="PF08325">
    <property type="entry name" value="WLM"/>
    <property type="match status" value="1"/>
</dbReference>
<evidence type="ECO:0000256" key="2">
    <source>
        <dbReference type="ARBA" id="ARBA00022771"/>
    </source>
</evidence>
<feature type="region of interest" description="Disordered" evidence="5">
    <location>
        <begin position="233"/>
        <end position="377"/>
    </location>
</feature>
<feature type="region of interest" description="Disordered" evidence="5">
    <location>
        <begin position="81"/>
        <end position="119"/>
    </location>
</feature>